<evidence type="ECO:0000256" key="3">
    <source>
        <dbReference type="ARBA" id="ARBA00023163"/>
    </source>
</evidence>
<keyword evidence="3" id="KW-0804">Transcription</keyword>
<dbReference type="Pfam" id="PF00440">
    <property type="entry name" value="TetR_N"/>
    <property type="match status" value="1"/>
</dbReference>
<evidence type="ECO:0000256" key="2">
    <source>
        <dbReference type="ARBA" id="ARBA00023125"/>
    </source>
</evidence>
<keyword evidence="1" id="KW-0805">Transcription regulation</keyword>
<dbReference type="InterPro" id="IPR036271">
    <property type="entry name" value="Tet_transcr_reg_TetR-rel_C_sf"/>
</dbReference>
<dbReference type="InterPro" id="IPR009057">
    <property type="entry name" value="Homeodomain-like_sf"/>
</dbReference>
<reference evidence="6" key="1">
    <citation type="submission" date="2022-08" db="EMBL/GenBank/DDBJ databases">
        <authorList>
            <person name="Tistechok S."/>
            <person name="Samborskyy M."/>
            <person name="Roman I."/>
        </authorList>
    </citation>
    <scope>NUCLEOTIDE SEQUENCE</scope>
    <source>
        <strain evidence="6">DSM 103496</strain>
    </source>
</reference>
<evidence type="ECO:0000256" key="1">
    <source>
        <dbReference type="ARBA" id="ARBA00023015"/>
    </source>
</evidence>
<evidence type="ECO:0000313" key="7">
    <source>
        <dbReference type="Proteomes" id="UP001141259"/>
    </source>
</evidence>
<dbReference type="InterPro" id="IPR001647">
    <property type="entry name" value="HTH_TetR"/>
</dbReference>
<dbReference type="PANTHER" id="PTHR47506">
    <property type="entry name" value="TRANSCRIPTIONAL REGULATORY PROTEIN"/>
    <property type="match status" value="1"/>
</dbReference>
<feature type="domain" description="HTH tetR-type" evidence="5">
    <location>
        <begin position="6"/>
        <end position="66"/>
    </location>
</feature>
<keyword evidence="2 4" id="KW-0238">DNA-binding</keyword>
<evidence type="ECO:0000259" key="5">
    <source>
        <dbReference type="PROSITE" id="PS50977"/>
    </source>
</evidence>
<dbReference type="AlphaFoldDB" id="A0A9X2VHX8"/>
<dbReference type="SUPFAM" id="SSF48498">
    <property type="entry name" value="Tetracyclin repressor-like, C-terminal domain"/>
    <property type="match status" value="1"/>
</dbReference>
<comment type="caution">
    <text evidence="6">The sequence shown here is derived from an EMBL/GenBank/DDBJ whole genome shotgun (WGS) entry which is preliminary data.</text>
</comment>
<accession>A0A9X2VHX8</accession>
<feature type="DNA-binding region" description="H-T-H motif" evidence="4">
    <location>
        <begin position="29"/>
        <end position="48"/>
    </location>
</feature>
<protein>
    <submittedName>
        <fullName evidence="6">TetR/AcrR family transcriptional regulator</fullName>
    </submittedName>
</protein>
<gene>
    <name evidence="6" type="ORF">NZH93_08825</name>
</gene>
<dbReference type="PANTHER" id="PTHR47506:SF1">
    <property type="entry name" value="HTH-TYPE TRANSCRIPTIONAL REGULATOR YJDC"/>
    <property type="match status" value="1"/>
</dbReference>
<dbReference type="SUPFAM" id="SSF46689">
    <property type="entry name" value="Homeodomain-like"/>
    <property type="match status" value="1"/>
</dbReference>
<dbReference type="Proteomes" id="UP001141259">
    <property type="component" value="Unassembled WGS sequence"/>
</dbReference>
<evidence type="ECO:0000256" key="4">
    <source>
        <dbReference type="PROSITE-ProRule" id="PRU00335"/>
    </source>
</evidence>
<organism evidence="6 7">
    <name type="scientific">Umezawaea endophytica</name>
    <dbReference type="NCBI Taxonomy" id="1654476"/>
    <lineage>
        <taxon>Bacteria</taxon>
        <taxon>Bacillati</taxon>
        <taxon>Actinomycetota</taxon>
        <taxon>Actinomycetes</taxon>
        <taxon>Pseudonocardiales</taxon>
        <taxon>Pseudonocardiaceae</taxon>
        <taxon>Umezawaea</taxon>
    </lineage>
</organism>
<keyword evidence="7" id="KW-1185">Reference proteome</keyword>
<dbReference type="PROSITE" id="PS50977">
    <property type="entry name" value="HTH_TETR_2"/>
    <property type="match status" value="1"/>
</dbReference>
<dbReference type="EMBL" id="JANYMP010000003">
    <property type="protein sequence ID" value="MCS7476958.1"/>
    <property type="molecule type" value="Genomic_DNA"/>
</dbReference>
<sequence length="190" mass="20463">MARPPSIDEADLLDLLVSVFREKGFDGTAIGDLSAASGLQRASLYHRFPDGKEAMAAAVLAKVGERFLWILEPMRSDEDLVRGMGETARRLGDFYGAGALSCVLDTMTLAGTPEKVRDHARSLAKTWIDVMAEASHRAGRPRDEAMRAAKDAFLRIEGSLVLARVLGEADVFAETVALMPSILMPGSGES</sequence>
<dbReference type="GO" id="GO:0003677">
    <property type="term" value="F:DNA binding"/>
    <property type="evidence" value="ECO:0007669"/>
    <property type="project" value="UniProtKB-UniRule"/>
</dbReference>
<dbReference type="Gene3D" id="1.10.357.10">
    <property type="entry name" value="Tetracycline Repressor, domain 2"/>
    <property type="match status" value="1"/>
</dbReference>
<name>A0A9X2VHX8_9PSEU</name>
<evidence type="ECO:0000313" key="6">
    <source>
        <dbReference type="EMBL" id="MCS7476958.1"/>
    </source>
</evidence>
<dbReference type="RefSeq" id="WP_259622471.1">
    <property type="nucleotide sequence ID" value="NZ_JANYMP010000003.1"/>
</dbReference>
<proteinExistence type="predicted"/>